<accession>X0UPA2</accession>
<comment type="caution">
    <text evidence="1">The sequence shown here is derived from an EMBL/GenBank/DDBJ whole genome shotgun (WGS) entry which is preliminary data.</text>
</comment>
<dbReference type="EMBL" id="BARS01012801">
    <property type="protein sequence ID" value="GAF90330.1"/>
    <property type="molecule type" value="Genomic_DNA"/>
</dbReference>
<protein>
    <recommendedName>
        <fullName evidence="2">Cell division protein FtsA</fullName>
    </recommendedName>
</protein>
<organism evidence="1">
    <name type="scientific">marine sediment metagenome</name>
    <dbReference type="NCBI Taxonomy" id="412755"/>
    <lineage>
        <taxon>unclassified sequences</taxon>
        <taxon>metagenomes</taxon>
        <taxon>ecological metagenomes</taxon>
    </lineage>
</organism>
<proteinExistence type="predicted"/>
<feature type="non-terminal residue" evidence="1">
    <location>
        <position position="1"/>
    </location>
</feature>
<dbReference type="AlphaFoldDB" id="X0UPA2"/>
<evidence type="ECO:0008006" key="2">
    <source>
        <dbReference type="Google" id="ProtNLM"/>
    </source>
</evidence>
<gene>
    <name evidence="1" type="ORF">S01H1_22615</name>
</gene>
<evidence type="ECO:0000313" key="1">
    <source>
        <dbReference type="EMBL" id="GAF90330.1"/>
    </source>
</evidence>
<sequence>SLLPGISEVAEQVLNLPSRLGRPHYEGELADMINDPSYSEAIGLLSFATEKYSIGGSFQSTKRKIRVKSFFGRIISWLKDFF</sequence>
<name>X0UPA2_9ZZZZ</name>
<reference evidence="1" key="1">
    <citation type="journal article" date="2014" name="Front. Microbiol.">
        <title>High frequency of phylogenetically diverse reductive dehalogenase-homologous genes in deep subseafloor sedimentary metagenomes.</title>
        <authorList>
            <person name="Kawai M."/>
            <person name="Futagami T."/>
            <person name="Toyoda A."/>
            <person name="Takaki Y."/>
            <person name="Nishi S."/>
            <person name="Hori S."/>
            <person name="Arai W."/>
            <person name="Tsubouchi T."/>
            <person name="Morono Y."/>
            <person name="Uchiyama I."/>
            <person name="Ito T."/>
            <person name="Fujiyama A."/>
            <person name="Inagaki F."/>
            <person name="Takami H."/>
        </authorList>
    </citation>
    <scope>NUCLEOTIDE SEQUENCE</scope>
    <source>
        <strain evidence="1">Expedition CK06-06</strain>
    </source>
</reference>